<evidence type="ECO:0000313" key="2">
    <source>
        <dbReference type="Proteomes" id="UP000003452"/>
    </source>
</evidence>
<dbReference type="EMBL" id="ABQC02000002">
    <property type="protein sequence ID" value="EDY97252.1"/>
    <property type="molecule type" value="Genomic_DNA"/>
</dbReference>
<protein>
    <recommendedName>
        <fullName evidence="3">PKD domain-containing protein</fullName>
    </recommendedName>
</protein>
<dbReference type="OrthoDB" id="975810at2"/>
<dbReference type="HOGENOM" id="CLU_032634_0_0_10"/>
<evidence type="ECO:0008006" key="3">
    <source>
        <dbReference type="Google" id="ProtNLM"/>
    </source>
</evidence>
<gene>
    <name evidence="1" type="ORF">BACPLE_00039</name>
</gene>
<reference evidence="1 2" key="2">
    <citation type="submission" date="2008-08" db="EMBL/GenBank/DDBJ databases">
        <authorList>
            <person name="Fulton L."/>
            <person name="Clifton S."/>
            <person name="Fulton B."/>
            <person name="Xu J."/>
            <person name="Minx P."/>
            <person name="Pepin K.H."/>
            <person name="Johnson M."/>
            <person name="Thiruvilangam P."/>
            <person name="Bhonagiri V."/>
            <person name="Nash W.E."/>
            <person name="Mardis E.R."/>
            <person name="Wilson R.K."/>
        </authorList>
    </citation>
    <scope>NUCLEOTIDE SEQUENCE [LARGE SCALE GENOMIC DNA]</scope>
    <source>
        <strain evidence="2">DSM 17135 / JCM 12973 / M2</strain>
    </source>
</reference>
<dbReference type="AlphaFoldDB" id="B5CU02"/>
<dbReference type="PROSITE" id="PS51257">
    <property type="entry name" value="PROKAR_LIPOPROTEIN"/>
    <property type="match status" value="1"/>
</dbReference>
<dbReference type="RefSeq" id="WP_007559250.1">
    <property type="nucleotide sequence ID" value="NZ_DS990122.1"/>
</dbReference>
<accession>B5CU02</accession>
<comment type="caution">
    <text evidence="1">The sequence shown here is derived from an EMBL/GenBank/DDBJ whole genome shotgun (WGS) entry which is preliminary data.</text>
</comment>
<proteinExistence type="predicted"/>
<name>B5CU02_PHOPM</name>
<evidence type="ECO:0000313" key="1">
    <source>
        <dbReference type="EMBL" id="EDY97252.1"/>
    </source>
</evidence>
<dbReference type="eggNOG" id="COG3391">
    <property type="taxonomic scope" value="Bacteria"/>
</dbReference>
<reference evidence="1 2" key="1">
    <citation type="submission" date="2008-08" db="EMBL/GenBank/DDBJ databases">
        <title>Draft genome sequence of Bacteroides plebeius (DSM 17135).</title>
        <authorList>
            <person name="Sudarsanam P."/>
            <person name="Ley R."/>
            <person name="Guruge J."/>
            <person name="Turnbaugh P.J."/>
            <person name="Mahowald M."/>
            <person name="Liep D."/>
            <person name="Gordon J."/>
        </authorList>
    </citation>
    <scope>NUCLEOTIDE SEQUENCE [LARGE SCALE GENOMIC DNA]</scope>
    <source>
        <strain evidence="2">DSM 17135 / JCM 12973 / M2</strain>
    </source>
</reference>
<dbReference type="GeneID" id="43183857"/>
<organism evidence="1 2">
    <name type="scientific">Phocaeicola plebeius (strain DSM 17135 / JCM 12973 / CCUG 54634 / M2)</name>
    <name type="common">Bacteroides plebeius</name>
    <dbReference type="NCBI Taxonomy" id="484018"/>
    <lineage>
        <taxon>Bacteria</taxon>
        <taxon>Pseudomonadati</taxon>
        <taxon>Bacteroidota</taxon>
        <taxon>Bacteroidia</taxon>
        <taxon>Bacteroidales</taxon>
        <taxon>Bacteroidaceae</taxon>
        <taxon>Phocaeicola</taxon>
    </lineage>
</organism>
<dbReference type="Proteomes" id="UP000003452">
    <property type="component" value="Unassembled WGS sequence"/>
</dbReference>
<sequence>MKKRTMNEAGRFLGTVLLCGGVVSSCSNDIDEPASKGPEVLATPYITKVLEFVPCPGQFVNVLPEFEEGDTQEVMNEKVLQLIGNNKRGLISLGGFGGYVVVGFDHTIENKPGSRDFRVLGNAFNGNSSAAVSGATKGGSYEPGIILVAYDKNGNGKPDADEWYEIQGSAQQKGYREPWYVEAECAGNDVNCYADYEITYYKPQSEPSTPEEDEKYIRWTDNKGGEGYIPKNEYHRQPYFPQWIQSDKLTFKGTRLPQNAINRGTEAAPYFVLFSFAYGYADNALNDSEGAAIDIDWAVDVNGAAVHLPGVDFVKIYTGVNQVNGWLGECSTELMGVEDLHLLENRKL</sequence>